<proteinExistence type="predicted"/>
<protein>
    <recommendedName>
        <fullName evidence="3">Lipoprotein</fullName>
    </recommendedName>
</protein>
<organism evidence="1 2">
    <name type="scientific">Hyalangium rubrum</name>
    <dbReference type="NCBI Taxonomy" id="3103134"/>
    <lineage>
        <taxon>Bacteria</taxon>
        <taxon>Pseudomonadati</taxon>
        <taxon>Myxococcota</taxon>
        <taxon>Myxococcia</taxon>
        <taxon>Myxococcales</taxon>
        <taxon>Cystobacterineae</taxon>
        <taxon>Archangiaceae</taxon>
        <taxon>Hyalangium</taxon>
    </lineage>
</organism>
<dbReference type="RefSeq" id="WP_321545247.1">
    <property type="nucleotide sequence ID" value="NZ_JAXIVS010000003.1"/>
</dbReference>
<evidence type="ECO:0000313" key="2">
    <source>
        <dbReference type="Proteomes" id="UP001291309"/>
    </source>
</evidence>
<sequence length="83" mass="8777">MRSLMGAVLAVGLLVGCGGIEGEQDSKSDVEAMALCSDCHWLYVRCMSRAATPEAKQNCEFGRMDCEATWCTSPAAPGSGETQ</sequence>
<comment type="caution">
    <text evidence="1">The sequence shown here is derived from an EMBL/GenBank/DDBJ whole genome shotgun (WGS) entry which is preliminary data.</text>
</comment>
<evidence type="ECO:0008006" key="3">
    <source>
        <dbReference type="Google" id="ProtNLM"/>
    </source>
</evidence>
<accession>A0ABU5GZQ5</accession>
<reference evidence="1 2" key="1">
    <citation type="submission" date="2023-12" db="EMBL/GenBank/DDBJ databases">
        <title>the genome sequence of Hyalangium sp. s54d21.</title>
        <authorList>
            <person name="Zhang X."/>
        </authorList>
    </citation>
    <scope>NUCLEOTIDE SEQUENCE [LARGE SCALE GENOMIC DNA]</scope>
    <source>
        <strain evidence="2">s54d21</strain>
    </source>
</reference>
<dbReference type="EMBL" id="JAXIVS010000003">
    <property type="protein sequence ID" value="MDY7226516.1"/>
    <property type="molecule type" value="Genomic_DNA"/>
</dbReference>
<dbReference type="PROSITE" id="PS51257">
    <property type="entry name" value="PROKAR_LIPOPROTEIN"/>
    <property type="match status" value="1"/>
</dbReference>
<gene>
    <name evidence="1" type="ORF">SYV04_08970</name>
</gene>
<name>A0ABU5GZQ5_9BACT</name>
<evidence type="ECO:0000313" key="1">
    <source>
        <dbReference type="EMBL" id="MDY7226516.1"/>
    </source>
</evidence>
<keyword evidence="2" id="KW-1185">Reference proteome</keyword>
<dbReference type="Proteomes" id="UP001291309">
    <property type="component" value="Unassembled WGS sequence"/>
</dbReference>